<dbReference type="Gene3D" id="2.60.120.10">
    <property type="entry name" value="Jelly Rolls"/>
    <property type="match status" value="1"/>
</dbReference>
<evidence type="ECO:0000259" key="1">
    <source>
        <dbReference type="Pfam" id="PF07883"/>
    </source>
</evidence>
<dbReference type="InterPro" id="IPR052044">
    <property type="entry name" value="PKS_Associated_Protein"/>
</dbReference>
<dbReference type="PANTHER" id="PTHR36114:SF1">
    <property type="entry name" value="16.7 KDA PROTEIN IN WHIE LOCUS"/>
    <property type="match status" value="1"/>
</dbReference>
<comment type="caution">
    <text evidence="2">The sequence shown here is derived from an EMBL/GenBank/DDBJ whole genome shotgun (WGS) entry which is preliminary data.</text>
</comment>
<evidence type="ECO:0000313" key="2">
    <source>
        <dbReference type="EMBL" id="MFD2514449.1"/>
    </source>
</evidence>
<dbReference type="PANTHER" id="PTHR36114">
    <property type="entry name" value="16.7 KDA PROTEIN IN WHIE LOCUS"/>
    <property type="match status" value="1"/>
</dbReference>
<dbReference type="RefSeq" id="WP_377507066.1">
    <property type="nucleotide sequence ID" value="NZ_JBHULU010000015.1"/>
</dbReference>
<dbReference type="InterPro" id="IPR011051">
    <property type="entry name" value="RmlC_Cupin_sf"/>
</dbReference>
<reference evidence="3" key="1">
    <citation type="journal article" date="2019" name="Int. J. Syst. Evol. Microbiol.">
        <title>The Global Catalogue of Microorganisms (GCM) 10K type strain sequencing project: providing services to taxonomists for standard genome sequencing and annotation.</title>
        <authorList>
            <consortium name="The Broad Institute Genomics Platform"/>
            <consortium name="The Broad Institute Genome Sequencing Center for Infectious Disease"/>
            <person name="Wu L."/>
            <person name="Ma J."/>
        </authorList>
    </citation>
    <scope>NUCLEOTIDE SEQUENCE [LARGE SCALE GENOMIC DNA]</scope>
    <source>
        <strain evidence="3">KCTC 42498</strain>
    </source>
</reference>
<dbReference type="EMBL" id="JBHULU010000015">
    <property type="protein sequence ID" value="MFD2514449.1"/>
    <property type="molecule type" value="Genomic_DNA"/>
</dbReference>
<protein>
    <submittedName>
        <fullName evidence="2">Cupin domain-containing protein</fullName>
    </submittedName>
</protein>
<accession>A0ABW5IMH8</accession>
<sequence>MEKVNLAQKFNQIPDYWNPRIAGELNGQQVKLAKFKGPFEWHHHEHEDEFFLVVKGSFEMHLRDKVIVLNPGEFLVVPRGVEHKPVATEEAEVLMFEPAGTVNTGNLENSERTRTNLERL</sequence>
<dbReference type="InterPro" id="IPR013096">
    <property type="entry name" value="Cupin_2"/>
</dbReference>
<proteinExistence type="predicted"/>
<organism evidence="2 3">
    <name type="scientific">Pontibacter locisalis</name>
    <dbReference type="NCBI Taxonomy" id="1719035"/>
    <lineage>
        <taxon>Bacteria</taxon>
        <taxon>Pseudomonadati</taxon>
        <taxon>Bacteroidota</taxon>
        <taxon>Cytophagia</taxon>
        <taxon>Cytophagales</taxon>
        <taxon>Hymenobacteraceae</taxon>
        <taxon>Pontibacter</taxon>
    </lineage>
</organism>
<feature type="domain" description="Cupin type-2" evidence="1">
    <location>
        <begin position="39"/>
        <end position="94"/>
    </location>
</feature>
<dbReference type="Pfam" id="PF07883">
    <property type="entry name" value="Cupin_2"/>
    <property type="match status" value="1"/>
</dbReference>
<keyword evidence="3" id="KW-1185">Reference proteome</keyword>
<gene>
    <name evidence="2" type="ORF">ACFSRY_11270</name>
</gene>
<evidence type="ECO:0000313" key="3">
    <source>
        <dbReference type="Proteomes" id="UP001597544"/>
    </source>
</evidence>
<dbReference type="CDD" id="cd02226">
    <property type="entry name" value="cupin_YdbB-like"/>
    <property type="match status" value="1"/>
</dbReference>
<dbReference type="Proteomes" id="UP001597544">
    <property type="component" value="Unassembled WGS sequence"/>
</dbReference>
<name>A0ABW5IMH8_9BACT</name>
<dbReference type="InterPro" id="IPR014710">
    <property type="entry name" value="RmlC-like_jellyroll"/>
</dbReference>
<dbReference type="SUPFAM" id="SSF51182">
    <property type="entry name" value="RmlC-like cupins"/>
    <property type="match status" value="1"/>
</dbReference>